<keyword evidence="3" id="KW-1185">Reference proteome</keyword>
<proteinExistence type="predicted"/>
<feature type="region of interest" description="Disordered" evidence="1">
    <location>
        <begin position="18"/>
        <end position="177"/>
    </location>
</feature>
<accession>A0A6A6NN61</accession>
<gene>
    <name evidence="2" type="ORF">BDY21DRAFT_357252</name>
</gene>
<feature type="compositionally biased region" description="Basic and acidic residues" evidence="1">
    <location>
        <begin position="132"/>
        <end position="148"/>
    </location>
</feature>
<organism evidence="2 3">
    <name type="scientific">Lineolata rhizophorae</name>
    <dbReference type="NCBI Taxonomy" id="578093"/>
    <lineage>
        <taxon>Eukaryota</taxon>
        <taxon>Fungi</taxon>
        <taxon>Dikarya</taxon>
        <taxon>Ascomycota</taxon>
        <taxon>Pezizomycotina</taxon>
        <taxon>Dothideomycetes</taxon>
        <taxon>Dothideomycetes incertae sedis</taxon>
        <taxon>Lineolatales</taxon>
        <taxon>Lineolataceae</taxon>
        <taxon>Lineolata</taxon>
    </lineage>
</organism>
<evidence type="ECO:0000313" key="3">
    <source>
        <dbReference type="Proteomes" id="UP000799766"/>
    </source>
</evidence>
<feature type="compositionally biased region" description="Basic residues" evidence="1">
    <location>
        <begin position="60"/>
        <end position="69"/>
    </location>
</feature>
<sequence length="177" mass="18667">MVADDVIRLERSSVCDFDAPTQSLDIRRKRRRSSSAGADASTICQTPEPISEQNEAGSHSAKRRKLHSLRKSDCVPDRVSTPKLASPSRSVSEPQTPNTSNGSFVRDGSNDAGACVATTNSKHCPSDAESGAIDHESSQHDAPNERLDPASQPALFSGQSPSHQDGSEGRGKVGGGS</sequence>
<dbReference type="Proteomes" id="UP000799766">
    <property type="component" value="Unassembled WGS sequence"/>
</dbReference>
<name>A0A6A6NN61_9PEZI</name>
<dbReference type="AlphaFoldDB" id="A0A6A6NN61"/>
<evidence type="ECO:0000313" key="2">
    <source>
        <dbReference type="EMBL" id="KAF2453088.1"/>
    </source>
</evidence>
<reference evidence="2" key="1">
    <citation type="journal article" date="2020" name="Stud. Mycol.">
        <title>101 Dothideomycetes genomes: a test case for predicting lifestyles and emergence of pathogens.</title>
        <authorList>
            <person name="Haridas S."/>
            <person name="Albert R."/>
            <person name="Binder M."/>
            <person name="Bloem J."/>
            <person name="Labutti K."/>
            <person name="Salamov A."/>
            <person name="Andreopoulos B."/>
            <person name="Baker S."/>
            <person name="Barry K."/>
            <person name="Bills G."/>
            <person name="Bluhm B."/>
            <person name="Cannon C."/>
            <person name="Castanera R."/>
            <person name="Culley D."/>
            <person name="Daum C."/>
            <person name="Ezra D."/>
            <person name="Gonzalez J."/>
            <person name="Henrissat B."/>
            <person name="Kuo A."/>
            <person name="Liang C."/>
            <person name="Lipzen A."/>
            <person name="Lutzoni F."/>
            <person name="Magnuson J."/>
            <person name="Mondo S."/>
            <person name="Nolan M."/>
            <person name="Ohm R."/>
            <person name="Pangilinan J."/>
            <person name="Park H.-J."/>
            <person name="Ramirez L."/>
            <person name="Alfaro M."/>
            <person name="Sun H."/>
            <person name="Tritt A."/>
            <person name="Yoshinaga Y."/>
            <person name="Zwiers L.-H."/>
            <person name="Turgeon B."/>
            <person name="Goodwin S."/>
            <person name="Spatafora J."/>
            <person name="Crous P."/>
            <person name="Grigoriev I."/>
        </authorList>
    </citation>
    <scope>NUCLEOTIDE SEQUENCE</scope>
    <source>
        <strain evidence="2">ATCC 16933</strain>
    </source>
</reference>
<feature type="compositionally biased region" description="Polar residues" evidence="1">
    <location>
        <begin position="87"/>
        <end position="103"/>
    </location>
</feature>
<evidence type="ECO:0000256" key="1">
    <source>
        <dbReference type="SAM" id="MobiDB-lite"/>
    </source>
</evidence>
<protein>
    <submittedName>
        <fullName evidence="2">Uncharacterized protein</fullName>
    </submittedName>
</protein>
<dbReference type="EMBL" id="MU001700">
    <property type="protein sequence ID" value="KAF2453088.1"/>
    <property type="molecule type" value="Genomic_DNA"/>
</dbReference>